<dbReference type="Gene3D" id="3.40.50.720">
    <property type="entry name" value="NAD(P)-binding Rossmann-like Domain"/>
    <property type="match status" value="1"/>
</dbReference>
<protein>
    <recommendedName>
        <fullName evidence="2">dTDP-4-dehydrorhamnose reductase</fullName>
        <ecNumber evidence="2">1.1.1.133</ecNumber>
    </recommendedName>
</protein>
<dbReference type="EMBL" id="CP128986">
    <property type="protein sequence ID" value="WOC11156.1"/>
    <property type="molecule type" value="Genomic_DNA"/>
</dbReference>
<dbReference type="InterPro" id="IPR036291">
    <property type="entry name" value="NAD(P)-bd_dom_sf"/>
</dbReference>
<accession>A0AA97GT21</accession>
<keyword evidence="2 4" id="KW-0560">Oxidoreductase</keyword>
<dbReference type="InterPro" id="IPR029903">
    <property type="entry name" value="RmlD-like-bd"/>
</dbReference>
<organism evidence="4">
    <name type="scientific">Gordonia sp. MP11Mi</name>
    <dbReference type="NCBI Taxonomy" id="3022769"/>
    <lineage>
        <taxon>Bacteria</taxon>
        <taxon>Bacillati</taxon>
        <taxon>Actinomycetota</taxon>
        <taxon>Actinomycetes</taxon>
        <taxon>Mycobacteriales</taxon>
        <taxon>Gordoniaceae</taxon>
        <taxon>Gordonia</taxon>
    </lineage>
</organism>
<dbReference type="CDD" id="cd05254">
    <property type="entry name" value="dTDP_HR_like_SDR_e"/>
    <property type="match status" value="1"/>
</dbReference>
<evidence type="ECO:0000256" key="1">
    <source>
        <dbReference type="ARBA" id="ARBA00010944"/>
    </source>
</evidence>
<dbReference type="GO" id="GO:0008831">
    <property type="term" value="F:dTDP-4-dehydrorhamnose reductase activity"/>
    <property type="evidence" value="ECO:0007669"/>
    <property type="project" value="UniProtKB-EC"/>
</dbReference>
<evidence type="ECO:0000259" key="3">
    <source>
        <dbReference type="Pfam" id="PF04321"/>
    </source>
</evidence>
<name>A0AA97GT21_9ACTN</name>
<dbReference type="GO" id="GO:0005829">
    <property type="term" value="C:cytosol"/>
    <property type="evidence" value="ECO:0007669"/>
    <property type="project" value="TreeGrafter"/>
</dbReference>
<evidence type="ECO:0000256" key="2">
    <source>
        <dbReference type="RuleBase" id="RU364082"/>
    </source>
</evidence>
<dbReference type="InterPro" id="IPR005913">
    <property type="entry name" value="dTDP_dehydrorham_reduct"/>
</dbReference>
<dbReference type="NCBIfam" id="TIGR01214">
    <property type="entry name" value="rmlD"/>
    <property type="match status" value="1"/>
</dbReference>
<dbReference type="Pfam" id="PF04321">
    <property type="entry name" value="RmlD_sub_bind"/>
    <property type="match status" value="1"/>
</dbReference>
<keyword evidence="2" id="KW-0521">NADP</keyword>
<dbReference type="EC" id="1.1.1.133" evidence="2"/>
<comment type="function">
    <text evidence="2">Catalyzes the reduction of dTDP-6-deoxy-L-lyxo-4-hexulose to yield dTDP-L-rhamnose.</text>
</comment>
<comment type="similarity">
    <text evidence="1 2">Belongs to the dTDP-4-dehydrorhamnose reductase family.</text>
</comment>
<feature type="domain" description="RmlD-like substrate binding" evidence="3">
    <location>
        <begin position="9"/>
        <end position="300"/>
    </location>
</feature>
<dbReference type="AlphaFoldDB" id="A0AA97GT21"/>
<dbReference type="Gene3D" id="3.90.25.10">
    <property type="entry name" value="UDP-galactose 4-epimerase, domain 1"/>
    <property type="match status" value="1"/>
</dbReference>
<dbReference type="PANTHER" id="PTHR10491:SF4">
    <property type="entry name" value="METHIONINE ADENOSYLTRANSFERASE 2 SUBUNIT BETA"/>
    <property type="match status" value="1"/>
</dbReference>
<sequence>MVGVNHPSTIYVIGAAGQLGTAVLSSHAVPAGSRVVAMGSSDIDISSPDSVDAALTDLTTGDIVLNVAAFTDVDGAETERAAAFAVNADGPAHVASATSAAGAHLIHVSTDYVFPRAAWASPLEPSDLPADAVPETVYGASKLAGERAVLRADPNAVVVRTAWVFTGRPPVRDFVTTMQRLEGERDEVTVVDDQRGSPTYAPDLAGGLWELAESLRSGSLGGGEVLHATNGGEATWCDLARAVFAGIGADPSRVKPCSTDQFPRAAPRPTYSVLSAASWVGAGLTPLRDWPDALGDALDASSSG</sequence>
<proteinExistence type="inferred from homology"/>
<gene>
    <name evidence="4" type="primary">rmlD</name>
    <name evidence="4" type="ORF">MP11Mi_02230</name>
</gene>
<dbReference type="PANTHER" id="PTHR10491">
    <property type="entry name" value="DTDP-4-DEHYDRORHAMNOSE REDUCTASE"/>
    <property type="match status" value="1"/>
</dbReference>
<dbReference type="SUPFAM" id="SSF51735">
    <property type="entry name" value="NAD(P)-binding Rossmann-fold domains"/>
    <property type="match status" value="1"/>
</dbReference>
<evidence type="ECO:0000313" key="4">
    <source>
        <dbReference type="EMBL" id="WOC11156.1"/>
    </source>
</evidence>
<comment type="pathway">
    <text evidence="2">Carbohydrate biosynthesis; dTDP-L-rhamnose biosynthesis.</text>
</comment>
<dbReference type="GO" id="GO:0019305">
    <property type="term" value="P:dTDP-rhamnose biosynthetic process"/>
    <property type="evidence" value="ECO:0007669"/>
    <property type="project" value="TreeGrafter"/>
</dbReference>
<reference evidence="4" key="1">
    <citation type="submission" date="2023-06" db="EMBL/GenBank/DDBJ databases">
        <title>Gordonia sp. nov. and Pseudochrobactrum sp. nov., two species isolated from the burying beetle Nicrophorus vespilloides.</title>
        <authorList>
            <person name="Poehlein A."/>
            <person name="Guzman J."/>
            <person name="Daniel R."/>
            <person name="Vilcinskas A."/>
        </authorList>
    </citation>
    <scope>NUCLEOTIDE SEQUENCE</scope>
    <source>
        <strain evidence="4">MP11Mi</strain>
    </source>
</reference>